<evidence type="ECO:0000313" key="1">
    <source>
        <dbReference type="EMBL" id="MCK1788623.1"/>
    </source>
</evidence>
<evidence type="ECO:0008006" key="3">
    <source>
        <dbReference type="Google" id="ProtNLM"/>
    </source>
</evidence>
<accession>A0ABT0ESC4</accession>
<name>A0ABT0ESC4_9PSED</name>
<organism evidence="1 2">
    <name type="scientific">Pseudomonas violetae</name>
    <dbReference type="NCBI Taxonomy" id="2915813"/>
    <lineage>
        <taxon>Bacteria</taxon>
        <taxon>Pseudomonadati</taxon>
        <taxon>Pseudomonadota</taxon>
        <taxon>Gammaproteobacteria</taxon>
        <taxon>Pseudomonadales</taxon>
        <taxon>Pseudomonadaceae</taxon>
        <taxon>Pseudomonas</taxon>
    </lineage>
</organism>
<sequence>MSWMRVSRFLPVTFDREFCEPRSKTVVVFMSWGDQKMARLVRDDGEDPFSRSRWISACSEGWDLTESVTHWRPCYDDPTAEEPRDAVPGFVVESRQIDMLKSIARKLHGDGSHLTTDGRRDLANQLSVLLGQLQEQSVEF</sequence>
<comment type="caution">
    <text evidence="1">The sequence shown here is derived from an EMBL/GenBank/DDBJ whole genome shotgun (WGS) entry which is preliminary data.</text>
</comment>
<gene>
    <name evidence="1" type="ORF">L9059_00150</name>
</gene>
<dbReference type="EMBL" id="JAKNRW010000001">
    <property type="protein sequence ID" value="MCK1788623.1"/>
    <property type="molecule type" value="Genomic_DNA"/>
</dbReference>
<evidence type="ECO:0000313" key="2">
    <source>
        <dbReference type="Proteomes" id="UP001299876"/>
    </source>
</evidence>
<keyword evidence="2" id="KW-1185">Reference proteome</keyword>
<protein>
    <recommendedName>
        <fullName evidence="3">DUF551 domain-containing protein</fullName>
    </recommendedName>
</protein>
<proteinExistence type="predicted"/>
<dbReference type="Proteomes" id="UP001299876">
    <property type="component" value="Unassembled WGS sequence"/>
</dbReference>
<reference evidence="1 2" key="1">
    <citation type="submission" date="2022-02" db="EMBL/GenBank/DDBJ databases">
        <title>Comparative genomics of the first Antarctic Pseudomonas spp. capable of biotransforming 2,4,6-Trinitrotoluene.</title>
        <authorList>
            <person name="Cabrera M.A."/>
            <person name="Marquez S.L."/>
            <person name="Perez-Donoso J.M."/>
        </authorList>
    </citation>
    <scope>NUCLEOTIDE SEQUENCE [LARGE SCALE GENOMIC DNA]</scope>
    <source>
        <strain evidence="1 2">TNT19</strain>
    </source>
</reference>